<evidence type="ECO:0000313" key="1">
    <source>
        <dbReference type="EMBL" id="MBL1079234.1"/>
    </source>
</evidence>
<comment type="caution">
    <text evidence="1">The sequence shown here is derived from an EMBL/GenBank/DDBJ whole genome shotgun (WGS) entry which is preliminary data.</text>
</comment>
<gene>
    <name evidence="1" type="ORF">JK358_32995</name>
</gene>
<keyword evidence="2" id="KW-1185">Reference proteome</keyword>
<name>A0ABS1MG48_9NOCA</name>
<dbReference type="EMBL" id="JAERRJ010000015">
    <property type="protein sequence ID" value="MBL1079234.1"/>
    <property type="molecule type" value="Genomic_DNA"/>
</dbReference>
<sequence>MSWRRLTAENTATIRTAAYGAVSLMSVASTSPHQAATVGAQALTSAIGFTGHVLQAKTRDVKLKGKTAAALADQVLPALTEAVALLNAQDPAEADNFRAVIAVAIDAAATTQGHAGPVAADMARKITAAIA</sequence>
<reference evidence="1 2" key="1">
    <citation type="submission" date="2021-01" db="EMBL/GenBank/DDBJ databases">
        <title>WGS of actinomycetes isolated from Thailand.</title>
        <authorList>
            <person name="Thawai C."/>
        </authorList>
    </citation>
    <scope>NUCLEOTIDE SEQUENCE [LARGE SCALE GENOMIC DNA]</scope>
    <source>
        <strain evidence="1 2">LPG 2</strain>
    </source>
</reference>
<organism evidence="1 2">
    <name type="scientific">Nocardia acididurans</name>
    <dbReference type="NCBI Taxonomy" id="2802282"/>
    <lineage>
        <taxon>Bacteria</taxon>
        <taxon>Bacillati</taxon>
        <taxon>Actinomycetota</taxon>
        <taxon>Actinomycetes</taxon>
        <taxon>Mycobacteriales</taxon>
        <taxon>Nocardiaceae</taxon>
        <taxon>Nocardia</taxon>
    </lineage>
</organism>
<accession>A0ABS1MG48</accession>
<proteinExistence type="predicted"/>
<protein>
    <submittedName>
        <fullName evidence="1">Uncharacterized protein</fullName>
    </submittedName>
</protein>
<dbReference type="Proteomes" id="UP000602198">
    <property type="component" value="Unassembled WGS sequence"/>
</dbReference>
<evidence type="ECO:0000313" key="2">
    <source>
        <dbReference type="Proteomes" id="UP000602198"/>
    </source>
</evidence>